<dbReference type="InParanoid" id="A0A2V0NRB6"/>
<evidence type="ECO:0000313" key="3">
    <source>
        <dbReference type="Proteomes" id="UP000247498"/>
    </source>
</evidence>
<feature type="region of interest" description="Disordered" evidence="1">
    <location>
        <begin position="74"/>
        <end position="104"/>
    </location>
</feature>
<dbReference type="InterPro" id="IPR029327">
    <property type="entry name" value="HAUS4"/>
</dbReference>
<sequence length="416" mass="42896">MGPLAAALQLLDAQATEKGVWHAVDARWRTSDAALQSARARYLEQQCVLEAAEAVSSEAEALLAGLGITQRLGGGGGGEAASSHGGSGDGDGADGGSSGGAGAADDAAAHAALRAAGLGCGVSTYHSLSRHLQAARAAQRLALPDVQAPGAGSARKGVAPGGKTGDQQQQQQQQQDTDPQRDGSLQHLLGVTPEELRQAHCLPRAAAQRTHAGVAREVEARLVELADEMAAAVLGDDAAGDAAAAAQAAQAARDAVAAAGAAAAEADRLLRRHVALCGDYLGVLSSIHSVLSELVEGCLLGKQARMDETHCRWLISHVRTLRSKLCVLQAQLQVATYTSESVPALRAIAAAIGGEEAAARAAVERVSAQLLAYSECGPEFADVVWQYAEVKEELRRVEHALHHFSQLELEMELTGA</sequence>
<dbReference type="Pfam" id="PF14735">
    <property type="entry name" value="HAUS4"/>
    <property type="match status" value="1"/>
</dbReference>
<dbReference type="STRING" id="307507.A0A2V0NRB6"/>
<feature type="compositionally biased region" description="Gly residues" evidence="1">
    <location>
        <begin position="74"/>
        <end position="102"/>
    </location>
</feature>
<feature type="region of interest" description="Disordered" evidence="1">
    <location>
        <begin position="143"/>
        <end position="185"/>
    </location>
</feature>
<evidence type="ECO:0000313" key="2">
    <source>
        <dbReference type="EMBL" id="GBF87467.1"/>
    </source>
</evidence>
<organism evidence="2 3">
    <name type="scientific">Raphidocelis subcapitata</name>
    <dbReference type="NCBI Taxonomy" id="307507"/>
    <lineage>
        <taxon>Eukaryota</taxon>
        <taxon>Viridiplantae</taxon>
        <taxon>Chlorophyta</taxon>
        <taxon>core chlorophytes</taxon>
        <taxon>Chlorophyceae</taxon>
        <taxon>CS clade</taxon>
        <taxon>Sphaeropleales</taxon>
        <taxon>Selenastraceae</taxon>
        <taxon>Raphidocelis</taxon>
    </lineage>
</organism>
<dbReference type="GO" id="GO:0070652">
    <property type="term" value="C:HAUS complex"/>
    <property type="evidence" value="ECO:0007669"/>
    <property type="project" value="InterPro"/>
</dbReference>
<dbReference type="Proteomes" id="UP000247498">
    <property type="component" value="Unassembled WGS sequence"/>
</dbReference>
<dbReference type="EMBL" id="BDRX01000001">
    <property type="protein sequence ID" value="GBF87467.1"/>
    <property type="molecule type" value="Genomic_DNA"/>
</dbReference>
<dbReference type="GO" id="GO:0051011">
    <property type="term" value="F:microtubule minus-end binding"/>
    <property type="evidence" value="ECO:0007669"/>
    <property type="project" value="TreeGrafter"/>
</dbReference>
<gene>
    <name evidence="2" type="ORF">Rsub_00178</name>
</gene>
<dbReference type="OrthoDB" id="567486at2759"/>
<dbReference type="PANTHER" id="PTHR16219:SF1">
    <property type="entry name" value="HAUS AUGMIN-LIKE COMPLEX SUBUNIT 4"/>
    <property type="match status" value="1"/>
</dbReference>
<accession>A0A2V0NRB6</accession>
<dbReference type="PANTHER" id="PTHR16219">
    <property type="entry name" value="AUGMIN SUBUNIT 4 FAMILY MEMBER"/>
    <property type="match status" value="1"/>
</dbReference>
<dbReference type="AlphaFoldDB" id="A0A2V0NRB6"/>
<evidence type="ECO:0000256" key="1">
    <source>
        <dbReference type="SAM" id="MobiDB-lite"/>
    </source>
</evidence>
<proteinExistence type="predicted"/>
<protein>
    <submittedName>
        <fullName evidence="2">Augmin subunit 4</fullName>
    </submittedName>
</protein>
<keyword evidence="3" id="KW-1185">Reference proteome</keyword>
<name>A0A2V0NRB6_9CHLO</name>
<comment type="caution">
    <text evidence="2">The sequence shown here is derived from an EMBL/GenBank/DDBJ whole genome shotgun (WGS) entry which is preliminary data.</text>
</comment>
<reference evidence="2 3" key="1">
    <citation type="journal article" date="2018" name="Sci. Rep.">
        <title>Raphidocelis subcapitata (=Pseudokirchneriella subcapitata) provides an insight into genome evolution and environmental adaptations in the Sphaeropleales.</title>
        <authorList>
            <person name="Suzuki S."/>
            <person name="Yamaguchi H."/>
            <person name="Nakajima N."/>
            <person name="Kawachi M."/>
        </authorList>
    </citation>
    <scope>NUCLEOTIDE SEQUENCE [LARGE SCALE GENOMIC DNA]</scope>
    <source>
        <strain evidence="2 3">NIES-35</strain>
    </source>
</reference>
<dbReference type="GO" id="GO:0051225">
    <property type="term" value="P:spindle assembly"/>
    <property type="evidence" value="ECO:0007669"/>
    <property type="project" value="InterPro"/>
</dbReference>